<evidence type="ECO:0000313" key="4">
    <source>
        <dbReference type="Proteomes" id="UP000302139"/>
    </source>
</evidence>
<reference evidence="2 3" key="1">
    <citation type="submission" date="2019-04" db="EMBL/GenBank/DDBJ databases">
        <title>Draft genome sequences of Streptomyces avermitilis ATCC 31267.</title>
        <authorList>
            <person name="Komaki H."/>
            <person name="Tamura T."/>
            <person name="Hosoyama A."/>
        </authorList>
    </citation>
    <scope>NUCLEOTIDE SEQUENCE [LARGE SCALE GENOMIC DNA]</scope>
    <source>
        <strain evidence="2 3">ATCC 31267</strain>
    </source>
</reference>
<reference evidence="1 4" key="2">
    <citation type="submission" date="2019-04" db="EMBL/GenBank/DDBJ databases">
        <title>Draft genome sequences of Streptomyces avermitilis NBRC 14893.</title>
        <authorList>
            <person name="Komaki H."/>
            <person name="Tamura T."/>
            <person name="Hosoyama A."/>
        </authorList>
    </citation>
    <scope>NUCLEOTIDE SEQUENCE [LARGE SCALE GENOMIC DNA]</scope>
    <source>
        <strain evidence="1 4">NBRC 14893</strain>
    </source>
</reference>
<evidence type="ECO:0000313" key="2">
    <source>
        <dbReference type="EMBL" id="GDY79640.1"/>
    </source>
</evidence>
<dbReference type="STRING" id="33903.AQJ43_31790"/>
<dbReference type="Proteomes" id="UP000299211">
    <property type="component" value="Unassembled WGS sequence"/>
</dbReference>
<evidence type="ECO:0000313" key="3">
    <source>
        <dbReference type="Proteomes" id="UP000299211"/>
    </source>
</evidence>
<protein>
    <submittedName>
        <fullName evidence="1">Uncharacterized protein</fullName>
    </submittedName>
</protein>
<dbReference type="AlphaFoldDB" id="A0A4D4MBS9"/>
<dbReference type="RefSeq" id="WP_037651131.1">
    <property type="nucleotide sequence ID" value="NZ_BAABTN010000057.1"/>
</dbReference>
<dbReference type="EMBL" id="BJHX01000002">
    <property type="protein sequence ID" value="GDY69390.1"/>
    <property type="molecule type" value="Genomic_DNA"/>
</dbReference>
<sequence>MTGPAGDEAEHRLADFARYSVFLGQVLTDEAHLRRIMARHNPGRQGCGGQRDESELLAQRAARMGSLAVAAL</sequence>
<dbReference type="Proteomes" id="UP000302139">
    <property type="component" value="Unassembled WGS sequence"/>
</dbReference>
<dbReference type="EMBL" id="BJHY01000002">
    <property type="protein sequence ID" value="GDY79640.1"/>
    <property type="molecule type" value="Genomic_DNA"/>
</dbReference>
<organism evidence="1 4">
    <name type="scientific">Streptomyces avermitilis</name>
    <dbReference type="NCBI Taxonomy" id="33903"/>
    <lineage>
        <taxon>Bacteria</taxon>
        <taxon>Bacillati</taxon>
        <taxon>Actinomycetota</taxon>
        <taxon>Actinomycetes</taxon>
        <taxon>Kitasatosporales</taxon>
        <taxon>Streptomycetaceae</taxon>
        <taxon>Streptomyces</taxon>
    </lineage>
</organism>
<accession>A0A4D4MBS9</accession>
<evidence type="ECO:0000313" key="1">
    <source>
        <dbReference type="EMBL" id="GDY69390.1"/>
    </source>
</evidence>
<dbReference type="GeneID" id="41537825"/>
<comment type="caution">
    <text evidence="1">The sequence shown here is derived from an EMBL/GenBank/DDBJ whole genome shotgun (WGS) entry which is preliminary data.</text>
</comment>
<gene>
    <name evidence="1" type="ORF">SAV14893_087830</name>
    <name evidence="2" type="ORF">SAV31267_091250</name>
</gene>
<name>A0A4D4MBS9_STRAX</name>
<proteinExistence type="predicted"/>